<dbReference type="InterPro" id="IPR003838">
    <property type="entry name" value="ABC3_permease_C"/>
</dbReference>
<dbReference type="InterPro" id="IPR050250">
    <property type="entry name" value="Macrolide_Exporter_MacB"/>
</dbReference>
<dbReference type="PANTHER" id="PTHR30572:SF4">
    <property type="entry name" value="ABC TRANSPORTER PERMEASE YTRF"/>
    <property type="match status" value="1"/>
</dbReference>
<feature type="transmembrane region" description="Helical" evidence="7">
    <location>
        <begin position="294"/>
        <end position="316"/>
    </location>
</feature>
<dbReference type="Pfam" id="PF12704">
    <property type="entry name" value="MacB_PCD"/>
    <property type="match status" value="1"/>
</dbReference>
<dbReference type="InterPro" id="IPR025857">
    <property type="entry name" value="MacB_PCD"/>
</dbReference>
<comment type="similarity">
    <text evidence="6">Belongs to the ABC-4 integral membrane protein family.</text>
</comment>
<organism evidence="10 11">
    <name type="scientific">Candidatus Kutchimonas denitrificans</name>
    <dbReference type="NCBI Taxonomy" id="3056748"/>
    <lineage>
        <taxon>Bacteria</taxon>
        <taxon>Pseudomonadati</taxon>
        <taxon>Gemmatimonadota</taxon>
        <taxon>Gemmatimonadia</taxon>
        <taxon>Candidatus Palauibacterales</taxon>
        <taxon>Candidatus Palauibacteraceae</taxon>
        <taxon>Candidatus Kutchimonas</taxon>
    </lineage>
</organism>
<keyword evidence="2" id="KW-1003">Cell membrane</keyword>
<feature type="transmembrane region" description="Helical" evidence="7">
    <location>
        <begin position="22"/>
        <end position="42"/>
    </location>
</feature>
<comment type="caution">
    <text evidence="10">The sequence shown here is derived from an EMBL/GenBank/DDBJ whole genome shotgun (WGS) entry which is preliminary data.</text>
</comment>
<sequence length="414" mass="45686">MNVFDAVVLALRTVWAQKLKSFFTLLGVIVGVTFLIAVIAVVEGMNRYVQEDFAGSIFGINTITLERIWSRQGGREDPQQRRQWDRRPWIEVADAEALAERVPDIWYMAYHSDRRLSEVRSGDERRKNVRLIGVSDQYLALQGWNVTEGRGITPIDNARQIRIAVIGDAIQQKLFPDDSPIGREIRLGPFKYRIVGTLQRQGGLIGNIRDAAVVIPFGAFQADFARRRNVVEDIQLKFRSAEAMAVGLDATEEVMRARHGLRPDQENDFSIETASEVLDAWNTIKNVLLAAGPGLVAVALVVGGIVIMNIMLMSVLERTREIGVRKALGARKIDITQQFLAESATLSVVGALIGMALGWGLANLVDAVTPLPTTVPIWAVVVGVVLGLLVGIVFGVYPAIRAARLDPIVALRYE</sequence>
<keyword evidence="4 7" id="KW-1133">Transmembrane helix</keyword>
<feature type="domain" description="ABC3 transporter permease C-terminal" evidence="8">
    <location>
        <begin position="296"/>
        <end position="407"/>
    </location>
</feature>
<evidence type="ECO:0000256" key="7">
    <source>
        <dbReference type="SAM" id="Phobius"/>
    </source>
</evidence>
<dbReference type="EMBL" id="JAACAK010000051">
    <property type="protein sequence ID" value="NIR74972.1"/>
    <property type="molecule type" value="Genomic_DNA"/>
</dbReference>
<dbReference type="Proteomes" id="UP000702544">
    <property type="component" value="Unassembled WGS sequence"/>
</dbReference>
<accession>A0AAE5CAV1</accession>
<feature type="domain" description="MacB-like periplasmic core" evidence="9">
    <location>
        <begin position="21"/>
        <end position="245"/>
    </location>
</feature>
<dbReference type="AlphaFoldDB" id="A0AAE5CAV1"/>
<proteinExistence type="inferred from homology"/>
<feature type="transmembrane region" description="Helical" evidence="7">
    <location>
        <begin position="339"/>
        <end position="362"/>
    </location>
</feature>
<gene>
    <name evidence="10" type="ORF">GWO12_07640</name>
</gene>
<evidence type="ECO:0000256" key="3">
    <source>
        <dbReference type="ARBA" id="ARBA00022692"/>
    </source>
</evidence>
<name>A0AAE5CAV1_9BACT</name>
<evidence type="ECO:0000256" key="6">
    <source>
        <dbReference type="ARBA" id="ARBA00038076"/>
    </source>
</evidence>
<keyword evidence="3 7" id="KW-0812">Transmembrane</keyword>
<dbReference type="PANTHER" id="PTHR30572">
    <property type="entry name" value="MEMBRANE COMPONENT OF TRANSPORTER-RELATED"/>
    <property type="match status" value="1"/>
</dbReference>
<evidence type="ECO:0000256" key="1">
    <source>
        <dbReference type="ARBA" id="ARBA00004651"/>
    </source>
</evidence>
<protein>
    <submittedName>
        <fullName evidence="10">ABC transporter permease</fullName>
    </submittedName>
</protein>
<feature type="transmembrane region" description="Helical" evidence="7">
    <location>
        <begin position="377"/>
        <end position="397"/>
    </location>
</feature>
<evidence type="ECO:0000313" key="11">
    <source>
        <dbReference type="Proteomes" id="UP000702544"/>
    </source>
</evidence>
<evidence type="ECO:0000259" key="8">
    <source>
        <dbReference type="Pfam" id="PF02687"/>
    </source>
</evidence>
<evidence type="ECO:0000313" key="10">
    <source>
        <dbReference type="EMBL" id="NIR74972.1"/>
    </source>
</evidence>
<evidence type="ECO:0000259" key="9">
    <source>
        <dbReference type="Pfam" id="PF12704"/>
    </source>
</evidence>
<evidence type="ECO:0000256" key="2">
    <source>
        <dbReference type="ARBA" id="ARBA00022475"/>
    </source>
</evidence>
<keyword evidence="5 7" id="KW-0472">Membrane</keyword>
<evidence type="ECO:0000256" key="5">
    <source>
        <dbReference type="ARBA" id="ARBA00023136"/>
    </source>
</evidence>
<dbReference type="Pfam" id="PF02687">
    <property type="entry name" value="FtsX"/>
    <property type="match status" value="1"/>
</dbReference>
<dbReference type="GO" id="GO:0022857">
    <property type="term" value="F:transmembrane transporter activity"/>
    <property type="evidence" value="ECO:0007669"/>
    <property type="project" value="TreeGrafter"/>
</dbReference>
<comment type="subcellular location">
    <subcellularLocation>
        <location evidence="1">Cell membrane</location>
        <topology evidence="1">Multi-pass membrane protein</topology>
    </subcellularLocation>
</comment>
<evidence type="ECO:0000256" key="4">
    <source>
        <dbReference type="ARBA" id="ARBA00022989"/>
    </source>
</evidence>
<reference evidence="10 11" key="1">
    <citation type="submission" date="2020-01" db="EMBL/GenBank/DDBJ databases">
        <title>Genomes assembled from Gulf of Kutch pelagic sediment metagenomes.</title>
        <authorList>
            <person name="Chandrashekar M."/>
            <person name="Mahajan M.S."/>
            <person name="Dave K.J."/>
            <person name="Vatsa P."/>
            <person name="Nathani N.M."/>
        </authorList>
    </citation>
    <scope>NUCLEOTIDE SEQUENCE [LARGE SCALE GENOMIC DNA]</scope>
    <source>
        <strain evidence="10">KS3-K002</strain>
    </source>
</reference>
<dbReference type="GO" id="GO:0005886">
    <property type="term" value="C:plasma membrane"/>
    <property type="evidence" value="ECO:0007669"/>
    <property type="project" value="UniProtKB-SubCell"/>
</dbReference>